<comment type="caution">
    <text evidence="3">The sequence shown here is derived from an EMBL/GenBank/DDBJ whole genome shotgun (WGS) entry which is preliminary data.</text>
</comment>
<dbReference type="SUPFAM" id="SSF50156">
    <property type="entry name" value="PDZ domain-like"/>
    <property type="match status" value="1"/>
</dbReference>
<dbReference type="EMBL" id="CAMXCT010003646">
    <property type="protein sequence ID" value="CAI4005520.1"/>
    <property type="molecule type" value="Genomic_DNA"/>
</dbReference>
<reference evidence="3" key="1">
    <citation type="submission" date="2022-10" db="EMBL/GenBank/DDBJ databases">
        <authorList>
            <person name="Chen Y."/>
            <person name="Dougan E. K."/>
            <person name="Chan C."/>
            <person name="Rhodes N."/>
            <person name="Thang M."/>
        </authorList>
    </citation>
    <scope>NUCLEOTIDE SEQUENCE</scope>
</reference>
<dbReference type="EMBL" id="CAMXCT030003646">
    <property type="protein sequence ID" value="CAL4792832.1"/>
    <property type="molecule type" value="Genomic_DNA"/>
</dbReference>
<evidence type="ECO:0000259" key="2">
    <source>
        <dbReference type="PROSITE" id="PS50106"/>
    </source>
</evidence>
<reference evidence="4 5" key="2">
    <citation type="submission" date="2024-05" db="EMBL/GenBank/DDBJ databases">
        <authorList>
            <person name="Chen Y."/>
            <person name="Shah S."/>
            <person name="Dougan E. K."/>
            <person name="Thang M."/>
            <person name="Chan C."/>
        </authorList>
    </citation>
    <scope>NUCLEOTIDE SEQUENCE [LARGE SCALE GENOMIC DNA]</scope>
</reference>
<dbReference type="PROSITE" id="PS50106">
    <property type="entry name" value="PDZ"/>
    <property type="match status" value="1"/>
</dbReference>
<sequence>MDSWLKAAREQAAKIGEDIQKQAILLADDAGQKGKREISFGEGPLGFELDGVYISSVDPGGQAEQLGVRPGDKLVSIQGFVIPQNPKPESVKRWLDEMIRPGRLTFFSEAPAAGAPISTTAVVFPKESDTAESGLVAFDEDGWKDDFASPTALQEDASPAAPVPELPESLMGEARLRAELYAARDEVRSLERELEDCKAECKELRQFAAEKADASLTESMSEQRLQRLNEQLTSARKEAEVSRGRCRQLQAQLDSLSAQCDELRKESAQNEERMEIIWSASMLKQHATAFGSYSRQHINHESEWLYKHCGPLK</sequence>
<dbReference type="Gene3D" id="2.30.42.10">
    <property type="match status" value="1"/>
</dbReference>
<feature type="domain" description="PDZ" evidence="2">
    <location>
        <begin position="42"/>
        <end position="79"/>
    </location>
</feature>
<dbReference type="EMBL" id="CAMXCT020003646">
    <property type="protein sequence ID" value="CAL1158895.1"/>
    <property type="molecule type" value="Genomic_DNA"/>
</dbReference>
<organism evidence="3">
    <name type="scientific">Cladocopium goreaui</name>
    <dbReference type="NCBI Taxonomy" id="2562237"/>
    <lineage>
        <taxon>Eukaryota</taxon>
        <taxon>Sar</taxon>
        <taxon>Alveolata</taxon>
        <taxon>Dinophyceae</taxon>
        <taxon>Suessiales</taxon>
        <taxon>Symbiodiniaceae</taxon>
        <taxon>Cladocopium</taxon>
    </lineage>
</organism>
<dbReference type="InterPro" id="IPR036034">
    <property type="entry name" value="PDZ_sf"/>
</dbReference>
<evidence type="ECO:0000313" key="5">
    <source>
        <dbReference type="Proteomes" id="UP001152797"/>
    </source>
</evidence>
<name>A0A9P1D990_9DINO</name>
<dbReference type="InterPro" id="IPR001478">
    <property type="entry name" value="PDZ"/>
</dbReference>
<accession>A0A9P1D990</accession>
<evidence type="ECO:0000313" key="3">
    <source>
        <dbReference type="EMBL" id="CAI4005520.1"/>
    </source>
</evidence>
<protein>
    <submittedName>
        <fullName evidence="4">PKHD-type hydroxylase</fullName>
    </submittedName>
</protein>
<evidence type="ECO:0000313" key="4">
    <source>
        <dbReference type="EMBL" id="CAL4792832.1"/>
    </source>
</evidence>
<dbReference type="Proteomes" id="UP001152797">
    <property type="component" value="Unassembled WGS sequence"/>
</dbReference>
<feature type="coiled-coil region" evidence="1">
    <location>
        <begin position="173"/>
        <end position="273"/>
    </location>
</feature>
<dbReference type="OrthoDB" id="429839at2759"/>
<gene>
    <name evidence="3" type="ORF">C1SCF055_LOCUS31235</name>
</gene>
<keyword evidence="5" id="KW-1185">Reference proteome</keyword>
<keyword evidence="1" id="KW-0175">Coiled coil</keyword>
<evidence type="ECO:0000256" key="1">
    <source>
        <dbReference type="SAM" id="Coils"/>
    </source>
</evidence>
<proteinExistence type="predicted"/>
<dbReference type="AlphaFoldDB" id="A0A9P1D990"/>